<protein>
    <recommendedName>
        <fullName evidence="1">FAD/NAD(P)-binding domain-containing protein</fullName>
    </recommendedName>
</protein>
<proteinExistence type="predicted"/>
<dbReference type="GO" id="GO:0016491">
    <property type="term" value="F:oxidoreductase activity"/>
    <property type="evidence" value="ECO:0007669"/>
    <property type="project" value="InterPro"/>
</dbReference>
<dbReference type="PANTHER" id="PTHR38688">
    <property type="entry name" value="PYR_REDOX_2 DOMAIN-CONTAINING PROTEIN"/>
    <property type="match status" value="1"/>
</dbReference>
<name>A0A9N9Q0Q0_9HELO</name>
<organism evidence="2 3">
    <name type="scientific">Hymenoscyphus fraxineus</name>
    <dbReference type="NCBI Taxonomy" id="746836"/>
    <lineage>
        <taxon>Eukaryota</taxon>
        <taxon>Fungi</taxon>
        <taxon>Dikarya</taxon>
        <taxon>Ascomycota</taxon>
        <taxon>Pezizomycotina</taxon>
        <taxon>Leotiomycetes</taxon>
        <taxon>Helotiales</taxon>
        <taxon>Helotiaceae</taxon>
        <taxon>Hymenoscyphus</taxon>
    </lineage>
</organism>
<reference evidence="2" key="1">
    <citation type="submission" date="2021-07" db="EMBL/GenBank/DDBJ databases">
        <authorList>
            <person name="Durling M."/>
        </authorList>
    </citation>
    <scope>NUCLEOTIDE SEQUENCE</scope>
</reference>
<gene>
    <name evidence="2" type="ORF">HYFRA_00002505</name>
</gene>
<evidence type="ECO:0000313" key="2">
    <source>
        <dbReference type="EMBL" id="CAG8960967.1"/>
    </source>
</evidence>
<dbReference type="SUPFAM" id="SSF51971">
    <property type="entry name" value="Nucleotide-binding domain"/>
    <property type="match status" value="1"/>
</dbReference>
<dbReference type="EMBL" id="CAJVRL010000103">
    <property type="protein sequence ID" value="CAG8960967.1"/>
    <property type="molecule type" value="Genomic_DNA"/>
</dbReference>
<dbReference type="PRINTS" id="PR00411">
    <property type="entry name" value="PNDRDTASEI"/>
</dbReference>
<dbReference type="InterPro" id="IPR023753">
    <property type="entry name" value="FAD/NAD-binding_dom"/>
</dbReference>
<sequence length="438" mass="49004">MLLSSTTQPRMRAVRKVFLTANAITHSPVSHSILNHRCIRAFTEENTARPTRYQAVVVGGGPAGLAAVANLLDQGKKPILWTDPFFQGGRLNKRYREVPSNTKVKRFVMYAEGTESFKKVIEESEKPNAYTELKDLDQEQTCKIARAADLCAMLSDGFNESHGVYKYNDETLRATLTPTEGWEVELNKLPSALQSEMVVLCTGSMPNIDFLLQFHARTLVLPLDNGLNPTIFRQKIAGGRGNTPETVAVIGSSHSAILVLRNLYNIAKESLKKPIQIKWLTRHPLRYAVEKDGWILRDNTGLKGEVATWAADHLEEDKLATSDVGKYIEKINTLHPNGGDDLRIYKEQFQKCTKVMFAIGFTKNPLPQIFRGKEEIGVEFDHETGGFKDSKTGDKIEGLYGAGIAFPERVVDPEGNVEHAVGLWKFMSFLKRVVPTWT</sequence>
<dbReference type="OrthoDB" id="432536at2759"/>
<comment type="caution">
    <text evidence="2">The sequence shown here is derived from an EMBL/GenBank/DDBJ whole genome shotgun (WGS) entry which is preliminary data.</text>
</comment>
<dbReference type="InterPro" id="IPR053275">
    <property type="entry name" value="Agnestin_monoxygenase"/>
</dbReference>
<dbReference type="Pfam" id="PF07992">
    <property type="entry name" value="Pyr_redox_2"/>
    <property type="match status" value="1"/>
</dbReference>
<dbReference type="AlphaFoldDB" id="A0A9N9Q0Q0"/>
<feature type="domain" description="FAD/NAD(P)-binding" evidence="1">
    <location>
        <begin position="53"/>
        <end position="403"/>
    </location>
</feature>
<keyword evidence="3" id="KW-1185">Reference proteome</keyword>
<evidence type="ECO:0000313" key="3">
    <source>
        <dbReference type="Proteomes" id="UP000696280"/>
    </source>
</evidence>
<evidence type="ECO:0000259" key="1">
    <source>
        <dbReference type="Pfam" id="PF07992"/>
    </source>
</evidence>
<dbReference type="Proteomes" id="UP000696280">
    <property type="component" value="Unassembled WGS sequence"/>
</dbReference>
<dbReference type="InterPro" id="IPR036188">
    <property type="entry name" value="FAD/NAD-bd_sf"/>
</dbReference>
<accession>A0A9N9Q0Q0</accession>
<dbReference type="Gene3D" id="3.50.50.60">
    <property type="entry name" value="FAD/NAD(P)-binding domain"/>
    <property type="match status" value="1"/>
</dbReference>
<dbReference type="PANTHER" id="PTHR38688:SF1">
    <property type="entry name" value="FAD_NAD(P)-BINDING DOMAIN-CONTAINING PROTEIN"/>
    <property type="match status" value="1"/>
</dbReference>